<gene>
    <name evidence="5" type="ORF">ENN98_02985</name>
</gene>
<evidence type="ECO:0000256" key="3">
    <source>
        <dbReference type="ARBA" id="ARBA00022840"/>
    </source>
</evidence>
<proteinExistence type="inferred from homology"/>
<comment type="similarity">
    <text evidence="1">Belongs to the GSP E family.</text>
</comment>
<dbReference type="GO" id="GO:0005524">
    <property type="term" value="F:ATP binding"/>
    <property type="evidence" value="ECO:0007669"/>
    <property type="project" value="UniProtKB-KW"/>
</dbReference>
<sequence>GKTTTLHTNSAPETVTRLLGMKVDPFNFSDSLLGILAQRLVRRLCPQCREAYAPTQEECDLLVAEYGPHPLFPLTEQDFAQATLFRPKGCGKCRESGYVGRIAIHELMTATDELKSMIAKNSPISEIRNEAMRGGE</sequence>
<dbReference type="Proteomes" id="UP000885986">
    <property type="component" value="Unassembled WGS sequence"/>
</dbReference>
<evidence type="ECO:0000256" key="1">
    <source>
        <dbReference type="ARBA" id="ARBA00006611"/>
    </source>
</evidence>
<dbReference type="Pfam" id="PF00437">
    <property type="entry name" value="T2SSE"/>
    <property type="match status" value="1"/>
</dbReference>
<feature type="domain" description="Bacterial type II secretion system protein E" evidence="4">
    <location>
        <begin position="4"/>
        <end position="130"/>
    </location>
</feature>
<dbReference type="PANTHER" id="PTHR30258">
    <property type="entry name" value="TYPE II SECRETION SYSTEM PROTEIN GSPE-RELATED"/>
    <property type="match status" value="1"/>
</dbReference>
<accession>A0A7C2XV43</accession>
<dbReference type="InterPro" id="IPR001482">
    <property type="entry name" value="T2SS/T4SS_dom"/>
</dbReference>
<evidence type="ECO:0000259" key="4">
    <source>
        <dbReference type="Pfam" id="PF00437"/>
    </source>
</evidence>
<dbReference type="AlphaFoldDB" id="A0A7C2XV43"/>
<organism evidence="5">
    <name type="scientific">Desulfurivibrio alkaliphilus</name>
    <dbReference type="NCBI Taxonomy" id="427923"/>
    <lineage>
        <taxon>Bacteria</taxon>
        <taxon>Pseudomonadati</taxon>
        <taxon>Thermodesulfobacteriota</taxon>
        <taxon>Desulfobulbia</taxon>
        <taxon>Desulfobulbales</taxon>
        <taxon>Desulfobulbaceae</taxon>
        <taxon>Desulfurivibrio</taxon>
    </lineage>
</organism>
<dbReference type="Gene3D" id="3.40.50.300">
    <property type="entry name" value="P-loop containing nucleotide triphosphate hydrolases"/>
    <property type="match status" value="1"/>
</dbReference>
<keyword evidence="2" id="KW-0547">Nucleotide-binding</keyword>
<evidence type="ECO:0000256" key="2">
    <source>
        <dbReference type="ARBA" id="ARBA00022741"/>
    </source>
</evidence>
<keyword evidence="3" id="KW-0067">ATP-binding</keyword>
<name>A0A7C2XV43_9BACT</name>
<dbReference type="GO" id="GO:0005886">
    <property type="term" value="C:plasma membrane"/>
    <property type="evidence" value="ECO:0007669"/>
    <property type="project" value="TreeGrafter"/>
</dbReference>
<evidence type="ECO:0000313" key="5">
    <source>
        <dbReference type="EMBL" id="HET97658.1"/>
    </source>
</evidence>
<comment type="caution">
    <text evidence="5">The sequence shown here is derived from an EMBL/GenBank/DDBJ whole genome shotgun (WGS) entry which is preliminary data.</text>
</comment>
<dbReference type="PANTHER" id="PTHR30258:SF1">
    <property type="entry name" value="PROTEIN TRANSPORT PROTEIN HOFB HOMOLOG"/>
    <property type="match status" value="1"/>
</dbReference>
<dbReference type="InterPro" id="IPR027417">
    <property type="entry name" value="P-loop_NTPase"/>
</dbReference>
<dbReference type="GO" id="GO:0016887">
    <property type="term" value="F:ATP hydrolysis activity"/>
    <property type="evidence" value="ECO:0007669"/>
    <property type="project" value="TreeGrafter"/>
</dbReference>
<protein>
    <submittedName>
        <fullName evidence="5">Type II/IV secretion system protein</fullName>
    </submittedName>
</protein>
<reference evidence="5" key="1">
    <citation type="journal article" date="2020" name="mSystems">
        <title>Genome- and Community-Level Interaction Insights into Carbon Utilization and Element Cycling Functions of Hydrothermarchaeota in Hydrothermal Sediment.</title>
        <authorList>
            <person name="Zhou Z."/>
            <person name="Liu Y."/>
            <person name="Xu W."/>
            <person name="Pan J."/>
            <person name="Luo Z.H."/>
            <person name="Li M."/>
        </authorList>
    </citation>
    <scope>NUCLEOTIDE SEQUENCE [LARGE SCALE GENOMIC DNA]</scope>
    <source>
        <strain evidence="5">SpSt-1224</strain>
    </source>
</reference>
<dbReference type="EMBL" id="DSDS01000066">
    <property type="protein sequence ID" value="HET97658.1"/>
    <property type="molecule type" value="Genomic_DNA"/>
</dbReference>
<dbReference type="SUPFAM" id="SSF52540">
    <property type="entry name" value="P-loop containing nucleoside triphosphate hydrolases"/>
    <property type="match status" value="1"/>
</dbReference>
<feature type="non-terminal residue" evidence="5">
    <location>
        <position position="1"/>
    </location>
</feature>